<organism evidence="1 2">
    <name type="scientific">Colletotrichum higginsianum (strain IMI 349063)</name>
    <name type="common">Crucifer anthracnose fungus</name>
    <dbReference type="NCBI Taxonomy" id="759273"/>
    <lineage>
        <taxon>Eukaryota</taxon>
        <taxon>Fungi</taxon>
        <taxon>Dikarya</taxon>
        <taxon>Ascomycota</taxon>
        <taxon>Pezizomycotina</taxon>
        <taxon>Sordariomycetes</taxon>
        <taxon>Hypocreomycetidae</taxon>
        <taxon>Glomerellales</taxon>
        <taxon>Glomerellaceae</taxon>
        <taxon>Colletotrichum</taxon>
        <taxon>Colletotrichum destructivum species complex</taxon>
    </lineage>
</organism>
<protein>
    <submittedName>
        <fullName evidence="1">Uncharacterized protein</fullName>
    </submittedName>
</protein>
<dbReference type="AlphaFoldDB" id="H1VDL0"/>
<reference evidence="2" key="1">
    <citation type="journal article" date="2012" name="Nat. Genet.">
        <title>Lifestyle transitions in plant pathogenic Colletotrichum fungi deciphered by genome and transcriptome analyses.</title>
        <authorList>
            <person name="O'Connell R.J."/>
            <person name="Thon M.R."/>
            <person name="Hacquard S."/>
            <person name="Amyotte S.G."/>
            <person name="Kleemann J."/>
            <person name="Torres M.F."/>
            <person name="Damm U."/>
            <person name="Buiate E.A."/>
            <person name="Epstein L."/>
            <person name="Alkan N."/>
            <person name="Altmueller J."/>
            <person name="Alvarado-Balderrama L."/>
            <person name="Bauser C.A."/>
            <person name="Becker C."/>
            <person name="Birren B.W."/>
            <person name="Chen Z."/>
            <person name="Choi J."/>
            <person name="Crouch J.A."/>
            <person name="Duvick J.P."/>
            <person name="Farman M.A."/>
            <person name="Gan P."/>
            <person name="Heiman D."/>
            <person name="Henrissat B."/>
            <person name="Howard R.J."/>
            <person name="Kabbage M."/>
            <person name="Koch C."/>
            <person name="Kracher B."/>
            <person name="Kubo Y."/>
            <person name="Law A.D."/>
            <person name="Lebrun M.-H."/>
            <person name="Lee Y.-H."/>
            <person name="Miyara I."/>
            <person name="Moore N."/>
            <person name="Neumann U."/>
            <person name="Nordstroem K."/>
            <person name="Panaccione D.G."/>
            <person name="Panstruga R."/>
            <person name="Place M."/>
            <person name="Proctor R.H."/>
            <person name="Prusky D."/>
            <person name="Rech G."/>
            <person name="Reinhardt R."/>
            <person name="Rollins J.A."/>
            <person name="Rounsley S."/>
            <person name="Schardl C.L."/>
            <person name="Schwartz D.C."/>
            <person name="Shenoy N."/>
            <person name="Shirasu K."/>
            <person name="Sikhakolli U.R."/>
            <person name="Stueber K."/>
            <person name="Sukno S.A."/>
            <person name="Sweigard J.A."/>
            <person name="Takano Y."/>
            <person name="Takahara H."/>
            <person name="Trail F."/>
            <person name="van der Does H.C."/>
            <person name="Voll L.M."/>
            <person name="Will I."/>
            <person name="Young S."/>
            <person name="Zeng Q."/>
            <person name="Zhang J."/>
            <person name="Zhou S."/>
            <person name="Dickman M.B."/>
            <person name="Schulze-Lefert P."/>
            <person name="Ver Loren van Themaat E."/>
            <person name="Ma L.-J."/>
            <person name="Vaillancourt L.J."/>
        </authorList>
    </citation>
    <scope>NUCLEOTIDE SEQUENCE [LARGE SCALE GENOMIC DNA]</scope>
    <source>
        <strain evidence="2">IMI 349063</strain>
    </source>
</reference>
<name>H1VDL0_COLHI</name>
<dbReference type="Proteomes" id="UP000007174">
    <property type="component" value="Unassembled WGS sequence"/>
</dbReference>
<proteinExistence type="predicted"/>
<gene>
    <name evidence="1" type="ORF">CH063_01886</name>
</gene>
<evidence type="ECO:0000313" key="1">
    <source>
        <dbReference type="EMBL" id="CCF38313.1"/>
    </source>
</evidence>
<dbReference type="EMBL" id="CACQ02002913">
    <property type="protein sequence ID" value="CCF38313.1"/>
    <property type="molecule type" value="Genomic_DNA"/>
</dbReference>
<dbReference type="HOGENOM" id="CLU_2527341_0_0_1"/>
<accession>H1VDL0</accession>
<evidence type="ECO:0000313" key="2">
    <source>
        <dbReference type="Proteomes" id="UP000007174"/>
    </source>
</evidence>
<sequence>MNLNINITQLVPTPDYVQPKQSLHGRKRKYVSSVSGLCLHFPFSSLPAVPGRVSTSQDNSRSECNSHFHPYTLEISLDFLINNY</sequence>